<dbReference type="EMBL" id="AP024747">
    <property type="protein sequence ID" value="BCY24758.1"/>
    <property type="molecule type" value="Genomic_DNA"/>
</dbReference>
<proteinExistence type="predicted"/>
<reference evidence="1" key="1">
    <citation type="submission" date="2021-06" db="EMBL/GenBank/DDBJ databases">
        <title>Genome sequence of Cutibacterium modestum strain KB17-24694.</title>
        <authorList>
            <person name="Dekio I."/>
            <person name="Asahina A."/>
            <person name="Nishida M."/>
        </authorList>
    </citation>
    <scope>NUCLEOTIDE SEQUENCE</scope>
    <source>
        <strain evidence="1">KB17-24694</strain>
    </source>
</reference>
<dbReference type="GeneID" id="92880177"/>
<dbReference type="RefSeq" id="WP_002526993.1">
    <property type="nucleotide sequence ID" value="NZ_BJEN01000004.1"/>
</dbReference>
<sequence>MTSRDDLISPRALAWDSWRESTPTTIEVTFLTGPASCTGIHATVTETPQDVTIDLTEGALPSSTECQAIALTTTTTVNLNQPLNDRKVRQSAR</sequence>
<evidence type="ECO:0000313" key="2">
    <source>
        <dbReference type="Proteomes" id="UP000825072"/>
    </source>
</evidence>
<dbReference type="AlphaFoldDB" id="A0AAD1NV29"/>
<organism evidence="1 2">
    <name type="scientific">Cutibacterium modestum</name>
    <dbReference type="NCBI Taxonomy" id="2559073"/>
    <lineage>
        <taxon>Bacteria</taxon>
        <taxon>Bacillati</taxon>
        <taxon>Actinomycetota</taxon>
        <taxon>Actinomycetes</taxon>
        <taxon>Propionibacteriales</taxon>
        <taxon>Propionibacteriaceae</taxon>
        <taxon>Cutibacterium</taxon>
    </lineage>
</organism>
<protein>
    <submittedName>
        <fullName evidence="1">Uncharacterized protein</fullName>
    </submittedName>
</protein>
<gene>
    <name evidence="1" type="ORF">KB1_07480</name>
</gene>
<evidence type="ECO:0000313" key="1">
    <source>
        <dbReference type="EMBL" id="BCY24758.1"/>
    </source>
</evidence>
<accession>A0AAD1NV29</accession>
<name>A0AAD1NV29_9ACTN</name>
<dbReference type="Proteomes" id="UP000825072">
    <property type="component" value="Chromosome 1"/>
</dbReference>